<dbReference type="Proteomes" id="UP000632273">
    <property type="component" value="Unassembled WGS sequence"/>
</dbReference>
<gene>
    <name evidence="1" type="ORF">GCM10011383_37540</name>
</gene>
<proteinExistence type="predicted"/>
<evidence type="ECO:0008006" key="3">
    <source>
        <dbReference type="Google" id="ProtNLM"/>
    </source>
</evidence>
<evidence type="ECO:0000313" key="2">
    <source>
        <dbReference type="Proteomes" id="UP000632273"/>
    </source>
</evidence>
<comment type="caution">
    <text evidence="1">The sequence shown here is derived from an EMBL/GenBank/DDBJ whole genome shotgun (WGS) entry which is preliminary data.</text>
</comment>
<accession>A0ABQ1UM82</accession>
<name>A0ABQ1UM82_9BACT</name>
<sequence>MMQPDVLNLTLSDATRHLPYLTYARCIDAADRPAQHSGDWPIAGDVYPVRLDETSQALHILCFEGFYPYYNLYAIQRFELLADVWLN</sequence>
<evidence type="ECO:0000313" key="1">
    <source>
        <dbReference type="EMBL" id="GGF22399.1"/>
    </source>
</evidence>
<reference evidence="2" key="1">
    <citation type="journal article" date="2019" name="Int. J. Syst. Evol. Microbiol.">
        <title>The Global Catalogue of Microorganisms (GCM) 10K type strain sequencing project: providing services to taxonomists for standard genome sequencing and annotation.</title>
        <authorList>
            <consortium name="The Broad Institute Genomics Platform"/>
            <consortium name="The Broad Institute Genome Sequencing Center for Infectious Disease"/>
            <person name="Wu L."/>
            <person name="Ma J."/>
        </authorList>
    </citation>
    <scope>NUCLEOTIDE SEQUENCE [LARGE SCALE GENOMIC DNA]</scope>
    <source>
        <strain evidence="2">CGMCC 1.15197</strain>
    </source>
</reference>
<keyword evidence="2" id="KW-1185">Reference proteome</keyword>
<protein>
    <recommendedName>
        <fullName evidence="3">DUF1963 domain-containing protein</fullName>
    </recommendedName>
</protein>
<organism evidence="1 2">
    <name type="scientific">Hymenobacter cavernae</name>
    <dbReference type="NCBI Taxonomy" id="2044852"/>
    <lineage>
        <taxon>Bacteria</taxon>
        <taxon>Pseudomonadati</taxon>
        <taxon>Bacteroidota</taxon>
        <taxon>Cytophagia</taxon>
        <taxon>Cytophagales</taxon>
        <taxon>Hymenobacteraceae</taxon>
        <taxon>Hymenobacter</taxon>
    </lineage>
</organism>
<dbReference type="EMBL" id="BMHT01000007">
    <property type="protein sequence ID" value="GGF22399.1"/>
    <property type="molecule type" value="Genomic_DNA"/>
</dbReference>